<gene>
    <name evidence="2" type="ORF">ELLFYP34_01127</name>
</gene>
<evidence type="ECO:0008006" key="3">
    <source>
        <dbReference type="Google" id="ProtNLM"/>
    </source>
</evidence>
<feature type="transmembrane region" description="Helical" evidence="1">
    <location>
        <begin position="30"/>
        <end position="49"/>
    </location>
</feature>
<proteinExistence type="predicted"/>
<name>A0A6N3HD18_EUBLI</name>
<evidence type="ECO:0000313" key="2">
    <source>
        <dbReference type="EMBL" id="VYU74241.1"/>
    </source>
</evidence>
<feature type="transmembrane region" description="Helical" evidence="1">
    <location>
        <begin position="55"/>
        <end position="73"/>
    </location>
</feature>
<dbReference type="AlphaFoldDB" id="A0A6N3HD18"/>
<sequence>MEEKKEKNNVYIPVGVKVVHEPFKGYSEKALWRCGIACLIVSVFCFFLGLLIGEISYGMTIWIGMLLLCLLLFRENELNINIIDFIFIEIHFHRDQQEFNYEYENNYIDVEEMEEEE</sequence>
<dbReference type="EMBL" id="CACRTR010000023">
    <property type="protein sequence ID" value="VYU74241.1"/>
    <property type="molecule type" value="Genomic_DNA"/>
</dbReference>
<keyword evidence="1" id="KW-1133">Transmembrane helix</keyword>
<accession>A0A6N3HD18</accession>
<organism evidence="2">
    <name type="scientific">Eubacterium limosum</name>
    <dbReference type="NCBI Taxonomy" id="1736"/>
    <lineage>
        <taxon>Bacteria</taxon>
        <taxon>Bacillati</taxon>
        <taxon>Bacillota</taxon>
        <taxon>Clostridia</taxon>
        <taxon>Eubacteriales</taxon>
        <taxon>Eubacteriaceae</taxon>
        <taxon>Eubacterium</taxon>
    </lineage>
</organism>
<keyword evidence="1" id="KW-0472">Membrane</keyword>
<keyword evidence="1" id="KW-0812">Transmembrane</keyword>
<reference evidence="2" key="1">
    <citation type="submission" date="2019-11" db="EMBL/GenBank/DDBJ databases">
        <authorList>
            <person name="Feng L."/>
        </authorList>
    </citation>
    <scope>NUCLEOTIDE SEQUENCE</scope>
    <source>
        <strain evidence="2">ElimosumLFYP34</strain>
    </source>
</reference>
<evidence type="ECO:0000256" key="1">
    <source>
        <dbReference type="SAM" id="Phobius"/>
    </source>
</evidence>
<protein>
    <recommendedName>
        <fullName evidence="3">PrgI family protein</fullName>
    </recommendedName>
</protein>